<dbReference type="Proteomes" id="UP001224775">
    <property type="component" value="Unassembled WGS sequence"/>
</dbReference>
<dbReference type="InterPro" id="IPR032675">
    <property type="entry name" value="LRR_dom_sf"/>
</dbReference>
<accession>A0AAD9DHL2</accession>
<evidence type="ECO:0000313" key="2">
    <source>
        <dbReference type="Proteomes" id="UP001224775"/>
    </source>
</evidence>
<name>A0AAD9DHL2_9STRA</name>
<dbReference type="EMBL" id="JATAAI010000004">
    <property type="protein sequence ID" value="KAK1746145.1"/>
    <property type="molecule type" value="Genomic_DNA"/>
</dbReference>
<evidence type="ECO:0008006" key="3">
    <source>
        <dbReference type="Google" id="ProtNLM"/>
    </source>
</evidence>
<keyword evidence="2" id="KW-1185">Reference proteome</keyword>
<protein>
    <recommendedName>
        <fullName evidence="3">Leucine-rich repeat domain-containing protein</fullName>
    </recommendedName>
</protein>
<dbReference type="PANTHER" id="PTHR45661:SF3">
    <property type="entry name" value="IG-LIKE DOMAIN-CONTAINING PROTEIN"/>
    <property type="match status" value="1"/>
</dbReference>
<evidence type="ECO:0000313" key="1">
    <source>
        <dbReference type="EMBL" id="KAK1746145.1"/>
    </source>
</evidence>
<reference evidence="1" key="1">
    <citation type="submission" date="2023-06" db="EMBL/GenBank/DDBJ databases">
        <title>Survivors Of The Sea: Transcriptome response of Skeletonema marinoi to long-term dormancy.</title>
        <authorList>
            <person name="Pinder M.I.M."/>
            <person name="Kourtchenko O."/>
            <person name="Robertson E.K."/>
            <person name="Larsson T."/>
            <person name="Maumus F."/>
            <person name="Osuna-Cruz C.M."/>
            <person name="Vancaester E."/>
            <person name="Stenow R."/>
            <person name="Vandepoele K."/>
            <person name="Ploug H."/>
            <person name="Bruchert V."/>
            <person name="Godhe A."/>
            <person name="Topel M."/>
        </authorList>
    </citation>
    <scope>NUCLEOTIDE SEQUENCE</scope>
    <source>
        <strain evidence="1">R05AC</strain>
    </source>
</reference>
<dbReference type="AlphaFoldDB" id="A0AAD9DHL2"/>
<sequence length="327" mass="36917">MMNDIDNQPVGGIYVYRGGRAPNNITHAVIDKSVKVIDEGAFRNNPFLHTVEMHDGIDRVREEAFHLCHSLLYVNLRRVQILDSLAFANSGLTHVDGDDLEIIRDNAFQGCENLKKIAFSSLRVIEPCAFEDTDLRELNLPEVEQIGVCAFVSNSHLRRIAIPLKANLFFIDPLADDSEIVDTAFSGCHINHVDLIGSIHETVSSLHMESWRNDMTHEINQINKTLENSYSSKQNTAVIRWWLQSVCSRIEHYKTEHLKVLKAATVLLELALWKAKLSEKDEDESSDCAKVKRIKIDVEDARSEARGSCGAGMNIIIKNVLPFLELK</sequence>
<organism evidence="1 2">
    <name type="scientific">Skeletonema marinoi</name>
    <dbReference type="NCBI Taxonomy" id="267567"/>
    <lineage>
        <taxon>Eukaryota</taxon>
        <taxon>Sar</taxon>
        <taxon>Stramenopiles</taxon>
        <taxon>Ochrophyta</taxon>
        <taxon>Bacillariophyta</taxon>
        <taxon>Coscinodiscophyceae</taxon>
        <taxon>Thalassiosirophycidae</taxon>
        <taxon>Thalassiosirales</taxon>
        <taxon>Skeletonemataceae</taxon>
        <taxon>Skeletonema</taxon>
        <taxon>Skeletonema marinoi-dohrnii complex</taxon>
    </lineage>
</organism>
<comment type="caution">
    <text evidence="1">The sequence shown here is derived from an EMBL/GenBank/DDBJ whole genome shotgun (WGS) entry which is preliminary data.</text>
</comment>
<dbReference type="PANTHER" id="PTHR45661">
    <property type="entry name" value="SURFACE ANTIGEN"/>
    <property type="match status" value="1"/>
</dbReference>
<dbReference type="SUPFAM" id="SSF52058">
    <property type="entry name" value="L domain-like"/>
    <property type="match status" value="1"/>
</dbReference>
<dbReference type="Pfam" id="PF13306">
    <property type="entry name" value="LRR_5"/>
    <property type="match status" value="1"/>
</dbReference>
<dbReference type="Gene3D" id="3.80.10.10">
    <property type="entry name" value="Ribonuclease Inhibitor"/>
    <property type="match status" value="1"/>
</dbReference>
<gene>
    <name evidence="1" type="ORF">QTG54_002752</name>
</gene>
<dbReference type="InterPro" id="IPR026906">
    <property type="entry name" value="LRR_5"/>
</dbReference>
<dbReference type="InterPro" id="IPR053139">
    <property type="entry name" value="Surface_bspA-like"/>
</dbReference>
<proteinExistence type="predicted"/>